<dbReference type="PANTHER" id="PTHR47977">
    <property type="entry name" value="RAS-RELATED PROTEIN RAB"/>
    <property type="match status" value="1"/>
</dbReference>
<keyword evidence="1" id="KW-0547">Nucleotide-binding</keyword>
<dbReference type="SMART" id="SM00175">
    <property type="entry name" value="RAB"/>
    <property type="match status" value="1"/>
</dbReference>
<evidence type="ECO:0000256" key="2">
    <source>
        <dbReference type="ARBA" id="ARBA00023134"/>
    </source>
</evidence>
<dbReference type="GO" id="GO:0005525">
    <property type="term" value="F:GTP binding"/>
    <property type="evidence" value="ECO:0007669"/>
    <property type="project" value="UniProtKB-KW"/>
</dbReference>
<dbReference type="SMART" id="SM00173">
    <property type="entry name" value="RAS"/>
    <property type="match status" value="1"/>
</dbReference>
<organism evidence="3">
    <name type="scientific">Cyprideis torosa</name>
    <dbReference type="NCBI Taxonomy" id="163714"/>
    <lineage>
        <taxon>Eukaryota</taxon>
        <taxon>Metazoa</taxon>
        <taxon>Ecdysozoa</taxon>
        <taxon>Arthropoda</taxon>
        <taxon>Crustacea</taxon>
        <taxon>Oligostraca</taxon>
        <taxon>Ostracoda</taxon>
        <taxon>Podocopa</taxon>
        <taxon>Podocopida</taxon>
        <taxon>Cytherocopina</taxon>
        <taxon>Cytheroidea</taxon>
        <taxon>Cytherideidae</taxon>
        <taxon>Cyprideis</taxon>
    </lineage>
</organism>
<feature type="non-terminal residue" evidence="3">
    <location>
        <position position="194"/>
    </location>
</feature>
<gene>
    <name evidence="3" type="ORF">CTOB1V02_LOCUS3361</name>
</gene>
<dbReference type="NCBIfam" id="TIGR00231">
    <property type="entry name" value="small_GTP"/>
    <property type="match status" value="1"/>
</dbReference>
<evidence type="ECO:0000256" key="1">
    <source>
        <dbReference type="ARBA" id="ARBA00022741"/>
    </source>
</evidence>
<name>A0A7R8W9Q8_9CRUS</name>
<accession>A0A7R8W9Q8</accession>
<keyword evidence="2" id="KW-0342">GTP-binding</keyword>
<dbReference type="Pfam" id="PF00071">
    <property type="entry name" value="Ras"/>
    <property type="match status" value="1"/>
</dbReference>
<dbReference type="FunFam" id="3.40.50.300:FF:001447">
    <property type="entry name" value="Ras-related protein Rab-1B"/>
    <property type="match status" value="1"/>
</dbReference>
<dbReference type="InterPro" id="IPR050227">
    <property type="entry name" value="Rab"/>
</dbReference>
<dbReference type="InterPro" id="IPR027417">
    <property type="entry name" value="P-loop_NTPase"/>
</dbReference>
<dbReference type="Gene3D" id="3.40.50.300">
    <property type="entry name" value="P-loop containing nucleotide triphosphate hydrolases"/>
    <property type="match status" value="1"/>
</dbReference>
<dbReference type="GO" id="GO:0003924">
    <property type="term" value="F:GTPase activity"/>
    <property type="evidence" value="ECO:0007669"/>
    <property type="project" value="InterPro"/>
</dbReference>
<dbReference type="PROSITE" id="PS51419">
    <property type="entry name" value="RAB"/>
    <property type="match status" value="1"/>
</dbReference>
<reference evidence="3" key="1">
    <citation type="submission" date="2020-11" db="EMBL/GenBank/DDBJ databases">
        <authorList>
            <person name="Tran Van P."/>
        </authorList>
    </citation>
    <scope>NUCLEOTIDE SEQUENCE</scope>
</reference>
<dbReference type="PRINTS" id="PR00449">
    <property type="entry name" value="RASTRNSFRMNG"/>
</dbReference>
<dbReference type="SMART" id="SM00174">
    <property type="entry name" value="RHO"/>
    <property type="match status" value="1"/>
</dbReference>
<dbReference type="InterPro" id="IPR001806">
    <property type="entry name" value="Small_GTPase"/>
</dbReference>
<evidence type="ECO:0000313" key="3">
    <source>
        <dbReference type="EMBL" id="CAD7225420.1"/>
    </source>
</evidence>
<dbReference type="OrthoDB" id="9989112at2759"/>
<dbReference type="SUPFAM" id="SSF52540">
    <property type="entry name" value="P-loop containing nucleoside triphosphate hydrolases"/>
    <property type="match status" value="1"/>
</dbReference>
<dbReference type="PROSITE" id="PS51421">
    <property type="entry name" value="RAS"/>
    <property type="match status" value="1"/>
</dbReference>
<proteinExistence type="predicted"/>
<dbReference type="EMBL" id="OB660566">
    <property type="protein sequence ID" value="CAD7225420.1"/>
    <property type="molecule type" value="Genomic_DNA"/>
</dbReference>
<sequence>IEIIVQNRSFFSTPTRQKRVYFNSRSDSARLCVKIRTIELDGKTIKLQIWDTAGQERFRNITSSYYRGAHGIIIVYDCTDQESFTNVRQWLEEIERYASESVNKLLVGSKCDLESKKVVDVSMARELANELDISFLETSAKNATNVEAAFRTMAQQIKANVIGGNQTAAGEGGQRVRIDRGHAVVGEKSWCCGA</sequence>
<dbReference type="InterPro" id="IPR005225">
    <property type="entry name" value="Small_GTP-bd"/>
</dbReference>
<dbReference type="AlphaFoldDB" id="A0A7R8W9Q8"/>
<protein>
    <submittedName>
        <fullName evidence="3">Uncharacterized protein</fullName>
    </submittedName>
</protein>